<keyword evidence="4" id="KW-0010">Activator</keyword>
<dbReference type="InterPro" id="IPR001289">
    <property type="entry name" value="NFYA"/>
</dbReference>
<evidence type="ECO:0000313" key="10">
    <source>
        <dbReference type="Proteomes" id="UP000504621"/>
    </source>
</evidence>
<keyword evidence="6 8" id="KW-0539">Nucleus</keyword>
<evidence type="ECO:0000256" key="2">
    <source>
        <dbReference type="ARBA" id="ARBA00023015"/>
    </source>
</evidence>
<comment type="function">
    <text evidence="8">Component of the sequence-specific heterotrimeric transcription factor (NF-Y) which specifically recognizes a 5'-CCAAT-3' box motif found in the promoters of its target genes.</text>
</comment>
<dbReference type="GO" id="GO:0003677">
    <property type="term" value="F:DNA binding"/>
    <property type="evidence" value="ECO:0007669"/>
    <property type="project" value="UniProtKB-KW"/>
</dbReference>
<keyword evidence="2 8" id="KW-0805">Transcription regulation</keyword>
<dbReference type="AlphaFoldDB" id="A0A6J1A5J8"/>
<dbReference type="Gene3D" id="6.10.250.2430">
    <property type="match status" value="1"/>
</dbReference>
<comment type="similarity">
    <text evidence="8">Belongs to the NFYA/HAP2 subunit family.</text>
</comment>
<dbReference type="GO" id="GO:0016602">
    <property type="term" value="C:CCAAT-binding factor complex"/>
    <property type="evidence" value="ECO:0007669"/>
    <property type="project" value="InterPro"/>
</dbReference>
<feature type="region of interest" description="Disordered" evidence="9">
    <location>
        <begin position="43"/>
        <end position="68"/>
    </location>
</feature>
<dbReference type="Proteomes" id="UP000504621">
    <property type="component" value="Unplaced"/>
</dbReference>
<evidence type="ECO:0000313" key="11">
    <source>
        <dbReference type="RefSeq" id="XP_021281999.1"/>
    </source>
</evidence>
<feature type="region of interest" description="Disordered" evidence="9">
    <location>
        <begin position="230"/>
        <end position="258"/>
    </location>
</feature>
<reference evidence="11 12" key="1">
    <citation type="submission" date="2025-04" db="UniProtKB">
        <authorList>
            <consortium name="RefSeq"/>
        </authorList>
    </citation>
    <scope>IDENTIFICATION</scope>
    <source>
        <tissue evidence="11 12">Leaf</tissue>
    </source>
</reference>
<dbReference type="Pfam" id="PF02045">
    <property type="entry name" value="CBFB_NFYA"/>
    <property type="match status" value="1"/>
</dbReference>
<dbReference type="GeneID" id="110414925"/>
<dbReference type="PRINTS" id="PR00616">
    <property type="entry name" value="CCAATSUBUNTB"/>
</dbReference>
<dbReference type="RefSeq" id="XP_021281999.1">
    <property type="nucleotide sequence ID" value="XM_021426324.1"/>
</dbReference>
<evidence type="ECO:0000256" key="9">
    <source>
        <dbReference type="SAM" id="MobiDB-lite"/>
    </source>
</evidence>
<evidence type="ECO:0000313" key="12">
    <source>
        <dbReference type="RefSeq" id="XP_021282000.1"/>
    </source>
</evidence>
<dbReference type="OrthoDB" id="1097733at2759"/>
<dbReference type="PROSITE" id="PS00686">
    <property type="entry name" value="NFYA_HAP2_1"/>
    <property type="match status" value="1"/>
</dbReference>
<comment type="subunit">
    <text evidence="7">Heterotrimeric transcription factor composed of three components, NF-YA, NF-YB and NF-YC. NF-YB and NF-YC must interact and dimerize for NF-YA association and DNA binding.</text>
</comment>
<keyword evidence="5 8" id="KW-0804">Transcription</keyword>
<evidence type="ECO:0000256" key="8">
    <source>
        <dbReference type="RuleBase" id="RU367155"/>
    </source>
</evidence>
<protein>
    <recommendedName>
        <fullName evidence="8">Nuclear transcription factor Y subunit</fullName>
    </recommendedName>
</protein>
<dbReference type="RefSeq" id="XP_021282000.1">
    <property type="nucleotide sequence ID" value="XM_021426325.1"/>
</dbReference>
<evidence type="ECO:0000256" key="7">
    <source>
        <dbReference type="ARBA" id="ARBA00025911"/>
    </source>
</evidence>
<sequence length="363" mass="40164">MHQKPDGKNHPEPNVNNSKAYTVRSQPWWCSTQQDSISTDVLGESRTNLSPGKHPNGGLGTQTSESQHGELTDHKICGSKEMWLTVLPHPDGKCGDEQPHLPHAVPFMPPTMGEYVAPRTQLELVGHSIAFPSYPYADPYYGGAMPPYGPQSLVHPHCLGVHPARMALPLEMAEEPVYVNAKQYHGILRRRQSRAKAELEKKLIKVRKPYLHESRHLHAMRRARGCGGRFLNTKKLDSDASNATPDKGSDTSSNLSSHLTNLLSGKSISSHMSQDVNSSGGHREVTESELPGTDMQQAFSISNGKIYINGNGNGNVRYSHHQGFHFSTSRSLSDKMMEEGDCPRQQHERIVANAVPHRALTIK</sequence>
<dbReference type="PROSITE" id="PS51152">
    <property type="entry name" value="NFYA_HAP2_2"/>
    <property type="match status" value="1"/>
</dbReference>
<evidence type="ECO:0000256" key="6">
    <source>
        <dbReference type="ARBA" id="ARBA00023242"/>
    </source>
</evidence>
<evidence type="ECO:0000256" key="3">
    <source>
        <dbReference type="ARBA" id="ARBA00023125"/>
    </source>
</evidence>
<comment type="subcellular location">
    <subcellularLocation>
        <location evidence="1 8">Nucleus</location>
    </subcellularLocation>
</comment>
<evidence type="ECO:0000256" key="1">
    <source>
        <dbReference type="ARBA" id="ARBA00004123"/>
    </source>
</evidence>
<gene>
    <name evidence="11 12" type="primary">LOC110414925</name>
</gene>
<dbReference type="InterPro" id="IPR018362">
    <property type="entry name" value="CCAAT-binding_factor_CS"/>
</dbReference>
<keyword evidence="10" id="KW-1185">Reference proteome</keyword>
<organism evidence="10 11">
    <name type="scientific">Herrania umbratica</name>
    <dbReference type="NCBI Taxonomy" id="108875"/>
    <lineage>
        <taxon>Eukaryota</taxon>
        <taxon>Viridiplantae</taxon>
        <taxon>Streptophyta</taxon>
        <taxon>Embryophyta</taxon>
        <taxon>Tracheophyta</taxon>
        <taxon>Spermatophyta</taxon>
        <taxon>Magnoliopsida</taxon>
        <taxon>eudicotyledons</taxon>
        <taxon>Gunneridae</taxon>
        <taxon>Pentapetalae</taxon>
        <taxon>rosids</taxon>
        <taxon>malvids</taxon>
        <taxon>Malvales</taxon>
        <taxon>Malvaceae</taxon>
        <taxon>Byttnerioideae</taxon>
        <taxon>Herrania</taxon>
    </lineage>
</organism>
<dbReference type="SMART" id="SM00521">
    <property type="entry name" value="CBF"/>
    <property type="match status" value="1"/>
</dbReference>
<keyword evidence="3 8" id="KW-0238">DNA-binding</keyword>
<evidence type="ECO:0000256" key="4">
    <source>
        <dbReference type="ARBA" id="ARBA00023159"/>
    </source>
</evidence>
<proteinExistence type="inferred from homology"/>
<dbReference type="GO" id="GO:0003700">
    <property type="term" value="F:DNA-binding transcription factor activity"/>
    <property type="evidence" value="ECO:0007669"/>
    <property type="project" value="UniProtKB-UniRule"/>
</dbReference>
<evidence type="ECO:0000256" key="5">
    <source>
        <dbReference type="ARBA" id="ARBA00023163"/>
    </source>
</evidence>
<dbReference type="PANTHER" id="PTHR12632">
    <property type="entry name" value="TRANSCRIPTION FACTOR NF-Y ALPHA-RELATED"/>
    <property type="match status" value="1"/>
</dbReference>
<accession>A0A6J1A5J8</accession>
<name>A0A6J1A5J8_9ROSI</name>